<name>A0A517QQU2_9PLAN</name>
<proteinExistence type="predicted"/>
<sequence length="124" mass="14054">MIYLASPYSHPCPTVREQRFHAVCRMAALLMRQGQVVFAPIVHGHPLVDHGLPTEWPFWERFDREHLRRCDELVVLTLDGWRESVGVTAEIRIAGELGKPVRYLVPEDGDGSPTLGRVAKEAEI</sequence>
<dbReference type="OrthoDB" id="6877969at2"/>
<keyword evidence="2" id="KW-0808">Transferase</keyword>
<feature type="domain" description="DUF1937" evidence="1">
    <location>
        <begin position="2"/>
        <end position="102"/>
    </location>
</feature>
<dbReference type="GO" id="GO:0016740">
    <property type="term" value="F:transferase activity"/>
    <property type="evidence" value="ECO:0007669"/>
    <property type="project" value="UniProtKB-KW"/>
</dbReference>
<dbReference type="Pfam" id="PF09152">
    <property type="entry name" value="DUF1937"/>
    <property type="match status" value="1"/>
</dbReference>
<keyword evidence="3" id="KW-1185">Reference proteome</keyword>
<reference evidence="2 3" key="1">
    <citation type="submission" date="2019-02" db="EMBL/GenBank/DDBJ databases">
        <title>Deep-cultivation of Planctomycetes and their phenomic and genomic characterization uncovers novel biology.</title>
        <authorList>
            <person name="Wiegand S."/>
            <person name="Jogler M."/>
            <person name="Boedeker C."/>
            <person name="Pinto D."/>
            <person name="Vollmers J."/>
            <person name="Rivas-Marin E."/>
            <person name="Kohn T."/>
            <person name="Peeters S.H."/>
            <person name="Heuer A."/>
            <person name="Rast P."/>
            <person name="Oberbeckmann S."/>
            <person name="Bunk B."/>
            <person name="Jeske O."/>
            <person name="Meyerdierks A."/>
            <person name="Storesund J.E."/>
            <person name="Kallscheuer N."/>
            <person name="Luecker S."/>
            <person name="Lage O.M."/>
            <person name="Pohl T."/>
            <person name="Merkel B.J."/>
            <person name="Hornburger P."/>
            <person name="Mueller R.-W."/>
            <person name="Bruemmer F."/>
            <person name="Labrenz M."/>
            <person name="Spormann A.M."/>
            <person name="Op den Camp H."/>
            <person name="Overmann J."/>
            <person name="Amann R."/>
            <person name="Jetten M.S.M."/>
            <person name="Mascher T."/>
            <person name="Medema M.H."/>
            <person name="Devos D.P."/>
            <person name="Kaster A.-K."/>
            <person name="Ovreas L."/>
            <person name="Rohde M."/>
            <person name="Galperin M.Y."/>
            <person name="Jogler C."/>
        </authorList>
    </citation>
    <scope>NUCLEOTIDE SEQUENCE [LARGE SCALE GENOMIC DNA]</scope>
    <source>
        <strain evidence="2 3">Mal48</strain>
    </source>
</reference>
<dbReference type="InterPro" id="IPR015235">
    <property type="entry name" value="DUF1937"/>
</dbReference>
<gene>
    <name evidence="2" type="ORF">Mal48_32570</name>
</gene>
<evidence type="ECO:0000313" key="2">
    <source>
        <dbReference type="EMBL" id="QDT34000.1"/>
    </source>
</evidence>
<dbReference type="RefSeq" id="WP_145201237.1">
    <property type="nucleotide sequence ID" value="NZ_CP036267.1"/>
</dbReference>
<dbReference type="KEGG" id="tpol:Mal48_32570"/>
<accession>A0A517QQU2</accession>
<protein>
    <submittedName>
        <fullName evidence="2">Nucleoside 2-deoxyribosyltransferase</fullName>
    </submittedName>
</protein>
<evidence type="ECO:0000259" key="1">
    <source>
        <dbReference type="Pfam" id="PF09152"/>
    </source>
</evidence>
<dbReference type="SUPFAM" id="SSF52309">
    <property type="entry name" value="N-(deoxy)ribosyltransferase-like"/>
    <property type="match status" value="1"/>
</dbReference>
<dbReference type="Proteomes" id="UP000315724">
    <property type="component" value="Chromosome"/>
</dbReference>
<dbReference type="AlphaFoldDB" id="A0A517QQU2"/>
<dbReference type="EMBL" id="CP036267">
    <property type="protein sequence ID" value="QDT34000.1"/>
    <property type="molecule type" value="Genomic_DNA"/>
</dbReference>
<dbReference type="Gene3D" id="3.40.50.10400">
    <property type="entry name" value="Hypothetical protein PA1492"/>
    <property type="match status" value="1"/>
</dbReference>
<organism evidence="2 3">
    <name type="scientific">Thalassoglobus polymorphus</name>
    <dbReference type="NCBI Taxonomy" id="2527994"/>
    <lineage>
        <taxon>Bacteria</taxon>
        <taxon>Pseudomonadati</taxon>
        <taxon>Planctomycetota</taxon>
        <taxon>Planctomycetia</taxon>
        <taxon>Planctomycetales</taxon>
        <taxon>Planctomycetaceae</taxon>
        <taxon>Thalassoglobus</taxon>
    </lineage>
</organism>
<evidence type="ECO:0000313" key="3">
    <source>
        <dbReference type="Proteomes" id="UP000315724"/>
    </source>
</evidence>